<accession>A0AAJ0FEN7</accession>
<dbReference type="GO" id="GO:0008270">
    <property type="term" value="F:zinc ion binding"/>
    <property type="evidence" value="ECO:0007669"/>
    <property type="project" value="UniProtKB-KW"/>
</dbReference>
<keyword evidence="8" id="KW-0862">Zinc</keyword>
<dbReference type="EMBL" id="MU839019">
    <property type="protein sequence ID" value="KAK1764562.1"/>
    <property type="molecule type" value="Genomic_DNA"/>
</dbReference>
<evidence type="ECO:0000256" key="8">
    <source>
        <dbReference type="ARBA" id="ARBA00022833"/>
    </source>
</evidence>
<organism evidence="10 11">
    <name type="scientific">Phialemonium atrogriseum</name>
    <dbReference type="NCBI Taxonomy" id="1093897"/>
    <lineage>
        <taxon>Eukaryota</taxon>
        <taxon>Fungi</taxon>
        <taxon>Dikarya</taxon>
        <taxon>Ascomycota</taxon>
        <taxon>Pezizomycotina</taxon>
        <taxon>Sordariomycetes</taxon>
        <taxon>Sordariomycetidae</taxon>
        <taxon>Cephalothecales</taxon>
        <taxon>Cephalothecaceae</taxon>
        <taxon>Phialemonium</taxon>
    </lineage>
</organism>
<name>A0AAJ0FEN7_9PEZI</name>
<evidence type="ECO:0000256" key="4">
    <source>
        <dbReference type="ARBA" id="ARBA00022723"/>
    </source>
</evidence>
<proteinExistence type="predicted"/>
<evidence type="ECO:0000256" key="5">
    <source>
        <dbReference type="ARBA" id="ARBA00022737"/>
    </source>
</evidence>
<comment type="caution">
    <text evidence="10">The sequence shown here is derived from an EMBL/GenBank/DDBJ whole genome shotgun (WGS) entry which is preliminary data.</text>
</comment>
<evidence type="ECO:0000259" key="9">
    <source>
        <dbReference type="PROSITE" id="PS51873"/>
    </source>
</evidence>
<evidence type="ECO:0000313" key="11">
    <source>
        <dbReference type="Proteomes" id="UP001244011"/>
    </source>
</evidence>
<keyword evidence="7" id="KW-0833">Ubl conjugation pathway</keyword>
<keyword evidence="6" id="KW-0863">Zinc-finger</keyword>
<evidence type="ECO:0000256" key="1">
    <source>
        <dbReference type="ARBA" id="ARBA00001798"/>
    </source>
</evidence>
<dbReference type="EC" id="2.3.2.31" evidence="2"/>
<dbReference type="InterPro" id="IPR013083">
    <property type="entry name" value="Znf_RING/FYVE/PHD"/>
</dbReference>
<evidence type="ECO:0000256" key="2">
    <source>
        <dbReference type="ARBA" id="ARBA00012251"/>
    </source>
</evidence>
<dbReference type="Gene3D" id="1.20.120.1750">
    <property type="match status" value="1"/>
</dbReference>
<dbReference type="PROSITE" id="PS51873">
    <property type="entry name" value="TRIAD"/>
    <property type="match status" value="1"/>
</dbReference>
<evidence type="ECO:0000256" key="6">
    <source>
        <dbReference type="ARBA" id="ARBA00022771"/>
    </source>
</evidence>
<dbReference type="InterPro" id="IPR031127">
    <property type="entry name" value="E3_UB_ligase_RBR"/>
</dbReference>
<dbReference type="Pfam" id="PF01485">
    <property type="entry name" value="IBR"/>
    <property type="match status" value="1"/>
</dbReference>
<protein>
    <recommendedName>
        <fullName evidence="2">RBR-type E3 ubiquitin transferase</fullName>
        <ecNumber evidence="2">2.3.2.31</ecNumber>
    </recommendedName>
</protein>
<keyword evidence="5" id="KW-0677">Repeat</keyword>
<keyword evidence="4" id="KW-0479">Metal-binding</keyword>
<dbReference type="Gene3D" id="3.30.40.10">
    <property type="entry name" value="Zinc/RING finger domain, C3HC4 (zinc finger)"/>
    <property type="match status" value="1"/>
</dbReference>
<sequence>MDNPECLICTATPRPGRRLARLECSHYHCHSCLARYLDISTKSVPFQPVRCCDLVPMTVLRNVSAGSGGGGGGGRNHTDALRRYRALLSEYQTNDKLYCHAPACRAFIPLALRSGRSARCRECGAKTCRGCGGKLHFGRPCPADSSHLDAGVIRLAAEMGWKNCPKCRAVVEKAGGCNHIRSVPENWVPLY</sequence>
<dbReference type="RefSeq" id="XP_060280775.1">
    <property type="nucleotide sequence ID" value="XM_060430649.1"/>
</dbReference>
<keyword evidence="11" id="KW-1185">Reference proteome</keyword>
<dbReference type="Proteomes" id="UP001244011">
    <property type="component" value="Unassembled WGS sequence"/>
</dbReference>
<dbReference type="SUPFAM" id="SSF57850">
    <property type="entry name" value="RING/U-box"/>
    <property type="match status" value="2"/>
</dbReference>
<dbReference type="GO" id="GO:0061630">
    <property type="term" value="F:ubiquitin protein ligase activity"/>
    <property type="evidence" value="ECO:0007669"/>
    <property type="project" value="UniProtKB-EC"/>
</dbReference>
<feature type="domain" description="RING-type" evidence="9">
    <location>
        <begin position="2"/>
        <end position="191"/>
    </location>
</feature>
<evidence type="ECO:0000256" key="3">
    <source>
        <dbReference type="ARBA" id="ARBA00022679"/>
    </source>
</evidence>
<comment type="catalytic activity">
    <reaction evidence="1">
        <text>[E2 ubiquitin-conjugating enzyme]-S-ubiquitinyl-L-cysteine + [acceptor protein]-L-lysine = [E2 ubiquitin-conjugating enzyme]-L-cysteine + [acceptor protein]-N(6)-ubiquitinyl-L-lysine.</text>
        <dbReference type="EC" id="2.3.2.31"/>
    </reaction>
</comment>
<dbReference type="CDD" id="cd20335">
    <property type="entry name" value="BRcat_RBR"/>
    <property type="match status" value="1"/>
</dbReference>
<dbReference type="AlphaFoldDB" id="A0AAJ0FEN7"/>
<dbReference type="InterPro" id="IPR002867">
    <property type="entry name" value="IBR_dom"/>
</dbReference>
<gene>
    <name evidence="10" type="ORF">QBC33DRAFT_572280</name>
</gene>
<evidence type="ECO:0000313" key="10">
    <source>
        <dbReference type="EMBL" id="KAK1764562.1"/>
    </source>
</evidence>
<dbReference type="PANTHER" id="PTHR11685">
    <property type="entry name" value="RBR FAMILY RING FINGER AND IBR DOMAIN-CONTAINING"/>
    <property type="match status" value="1"/>
</dbReference>
<dbReference type="GeneID" id="85313836"/>
<keyword evidence="3" id="KW-0808">Transferase</keyword>
<dbReference type="InterPro" id="IPR044066">
    <property type="entry name" value="TRIAD_supradom"/>
</dbReference>
<dbReference type="GO" id="GO:0016567">
    <property type="term" value="P:protein ubiquitination"/>
    <property type="evidence" value="ECO:0007669"/>
    <property type="project" value="InterPro"/>
</dbReference>
<evidence type="ECO:0000256" key="7">
    <source>
        <dbReference type="ARBA" id="ARBA00022786"/>
    </source>
</evidence>
<reference evidence="10" key="1">
    <citation type="submission" date="2023-06" db="EMBL/GenBank/DDBJ databases">
        <title>Genome-scale phylogeny and comparative genomics of the fungal order Sordariales.</title>
        <authorList>
            <consortium name="Lawrence Berkeley National Laboratory"/>
            <person name="Hensen N."/>
            <person name="Bonometti L."/>
            <person name="Westerberg I."/>
            <person name="Brannstrom I.O."/>
            <person name="Guillou S."/>
            <person name="Cros-Aarteil S."/>
            <person name="Calhoun S."/>
            <person name="Haridas S."/>
            <person name="Kuo A."/>
            <person name="Mondo S."/>
            <person name="Pangilinan J."/>
            <person name="Riley R."/>
            <person name="Labutti K."/>
            <person name="Andreopoulos B."/>
            <person name="Lipzen A."/>
            <person name="Chen C."/>
            <person name="Yanf M."/>
            <person name="Daum C."/>
            <person name="Ng V."/>
            <person name="Clum A."/>
            <person name="Steindorff A."/>
            <person name="Ohm R."/>
            <person name="Martin F."/>
            <person name="Silar P."/>
            <person name="Natvig D."/>
            <person name="Lalanne C."/>
            <person name="Gautier V."/>
            <person name="Ament-Velasquez S.L."/>
            <person name="Kruys A."/>
            <person name="Hutchinson M.I."/>
            <person name="Powell A.J."/>
            <person name="Barry K."/>
            <person name="Miller A.N."/>
            <person name="Grigoriev I.V."/>
            <person name="Debuchy R."/>
            <person name="Gladieux P."/>
            <person name="Thoren M.H."/>
            <person name="Johannesson H."/>
        </authorList>
    </citation>
    <scope>NUCLEOTIDE SEQUENCE</scope>
    <source>
        <strain evidence="10">8032-3</strain>
    </source>
</reference>